<evidence type="ECO:0000313" key="11">
    <source>
        <dbReference type="Proteomes" id="UP000566819"/>
    </source>
</evidence>
<dbReference type="InterPro" id="IPR011707">
    <property type="entry name" value="Cu-oxidase-like_N"/>
</dbReference>
<sequence>MLHLTLLFLFQLFSISPSLGATVTYNWNIGWVNVSPDGFNRPAIGINGQWPCPPIEVTVGDRLVVNVTNTLVNETTAIHFHGIFQTGSNQMDGPAMVTQCPIAPGSSFTYNFTVNQTGTYWYHAHVGGQYIDGLRGPLLVADPNAPGVSLISKEVTLTVSDWYHSQAPGLIQYFQSPLNQNLHGGSEPVPNATLINEAQNVKFPMVAGEYYLFRIINMGAFAGQYLQFDQHEMIVVEVDGVYTKPYPVTQLFLAAAQRYSVIVQAKSTATENFAIVLSMDLSMFDPSVTPKNLNNNATGWLVYNSSKPLPAPPSITYLSSALDDTVFVPYDGQAALGPVTTSLGLTLAFNPNNQDQNRATLNNITYIPQKAPLSAPASVVSNPLIYGVNSNTHVLEYGAIVQLLIINTDNGPHPFHLHGHQFQVIARSAPTADDTLLTPPTTVTAPASPMRRDTLLVNGGGYAFIRWQVNNPGVTLFHCHIEWHVEAGLVATFLEAPTQLQALGLVIPQNHKDTCTKLGIPLTGNAAGNTVNWTDLAGANIEPPLNNWGALVNPPTSRVRRMTGAWF</sequence>
<dbReference type="PANTHER" id="PTHR11709:SF361">
    <property type="entry name" value="IRON TRANSPORT MULTICOPPER OXIDASE FET3"/>
    <property type="match status" value="1"/>
</dbReference>
<dbReference type="Pfam" id="PF07732">
    <property type="entry name" value="Cu-oxidase_3"/>
    <property type="match status" value="1"/>
</dbReference>
<dbReference type="FunFam" id="2.60.40.420:FF:000071">
    <property type="entry name" value="Conidial pigment biosynthesis oxidase Abr1/brown 1"/>
    <property type="match status" value="1"/>
</dbReference>
<dbReference type="GO" id="GO:0005507">
    <property type="term" value="F:copper ion binding"/>
    <property type="evidence" value="ECO:0007669"/>
    <property type="project" value="InterPro"/>
</dbReference>
<evidence type="ECO:0000259" key="9">
    <source>
        <dbReference type="Pfam" id="PF07732"/>
    </source>
</evidence>
<evidence type="ECO:0000256" key="6">
    <source>
        <dbReference type="SAM" id="SignalP"/>
    </source>
</evidence>
<organism evidence="10 11">
    <name type="scientific">Cudoniella acicularis</name>
    <dbReference type="NCBI Taxonomy" id="354080"/>
    <lineage>
        <taxon>Eukaryota</taxon>
        <taxon>Fungi</taxon>
        <taxon>Dikarya</taxon>
        <taxon>Ascomycota</taxon>
        <taxon>Pezizomycotina</taxon>
        <taxon>Leotiomycetes</taxon>
        <taxon>Helotiales</taxon>
        <taxon>Tricladiaceae</taxon>
        <taxon>Cudoniella</taxon>
    </lineage>
</organism>
<feature type="domain" description="Plastocyanin-like" evidence="9">
    <location>
        <begin position="29"/>
        <end position="144"/>
    </location>
</feature>
<dbReference type="CDD" id="cd13851">
    <property type="entry name" value="CuRO_1_Fet3p"/>
    <property type="match status" value="1"/>
</dbReference>
<dbReference type="GO" id="GO:0033215">
    <property type="term" value="P:reductive iron assimilation"/>
    <property type="evidence" value="ECO:0007669"/>
    <property type="project" value="TreeGrafter"/>
</dbReference>
<dbReference type="InterPro" id="IPR044130">
    <property type="entry name" value="CuRO_2_Fet3-like"/>
</dbReference>
<dbReference type="GO" id="GO:0033573">
    <property type="term" value="C:high-affinity iron permease complex"/>
    <property type="evidence" value="ECO:0007669"/>
    <property type="project" value="TreeGrafter"/>
</dbReference>
<dbReference type="OrthoDB" id="2121828at2759"/>
<feature type="domain" description="Plastocyanin-like" evidence="7">
    <location>
        <begin position="154"/>
        <end position="305"/>
    </location>
</feature>
<evidence type="ECO:0000256" key="1">
    <source>
        <dbReference type="ARBA" id="ARBA00010609"/>
    </source>
</evidence>
<dbReference type="Pfam" id="PF00394">
    <property type="entry name" value="Cu-oxidase"/>
    <property type="match status" value="1"/>
</dbReference>
<comment type="caution">
    <text evidence="10">The sequence shown here is derived from an EMBL/GenBank/DDBJ whole genome shotgun (WGS) entry which is preliminary data.</text>
</comment>
<evidence type="ECO:0000313" key="10">
    <source>
        <dbReference type="EMBL" id="KAF4624287.1"/>
    </source>
</evidence>
<evidence type="ECO:0008006" key="12">
    <source>
        <dbReference type="Google" id="ProtNLM"/>
    </source>
</evidence>
<comment type="similarity">
    <text evidence="1">Belongs to the multicopper oxidase family.</text>
</comment>
<feature type="domain" description="Plastocyanin-like" evidence="8">
    <location>
        <begin position="359"/>
        <end position="498"/>
    </location>
</feature>
<dbReference type="InterPro" id="IPR001117">
    <property type="entry name" value="Cu-oxidase_2nd"/>
</dbReference>
<dbReference type="EMBL" id="JAAMPI010001706">
    <property type="protein sequence ID" value="KAF4624287.1"/>
    <property type="molecule type" value="Genomic_DNA"/>
</dbReference>
<reference evidence="10 11" key="1">
    <citation type="submission" date="2020-03" db="EMBL/GenBank/DDBJ databases">
        <title>Draft Genome Sequence of Cudoniella acicularis.</title>
        <authorList>
            <person name="Buettner E."/>
            <person name="Kellner H."/>
        </authorList>
    </citation>
    <scope>NUCLEOTIDE SEQUENCE [LARGE SCALE GENOMIC DNA]</scope>
    <source>
        <strain evidence="10 11">DSM 108380</strain>
    </source>
</reference>
<dbReference type="GO" id="GO:0004322">
    <property type="term" value="F:ferroxidase activity"/>
    <property type="evidence" value="ECO:0007669"/>
    <property type="project" value="TreeGrafter"/>
</dbReference>
<keyword evidence="3 6" id="KW-0732">Signal</keyword>
<dbReference type="Pfam" id="PF07731">
    <property type="entry name" value="Cu-oxidase_2"/>
    <property type="match status" value="1"/>
</dbReference>
<proteinExistence type="inferred from homology"/>
<evidence type="ECO:0000259" key="7">
    <source>
        <dbReference type="Pfam" id="PF00394"/>
    </source>
</evidence>
<keyword evidence="4" id="KW-0560">Oxidoreductase</keyword>
<protein>
    <recommendedName>
        <fullName evidence="12">Multicopper oxidase</fullName>
    </recommendedName>
</protein>
<dbReference type="InterPro" id="IPR002355">
    <property type="entry name" value="Cu_oxidase_Cu_BS"/>
</dbReference>
<evidence type="ECO:0000256" key="2">
    <source>
        <dbReference type="ARBA" id="ARBA00022723"/>
    </source>
</evidence>
<dbReference type="GO" id="GO:0010106">
    <property type="term" value="P:cellular response to iron ion starvation"/>
    <property type="evidence" value="ECO:0007669"/>
    <property type="project" value="TreeGrafter"/>
</dbReference>
<dbReference type="InterPro" id="IPR011706">
    <property type="entry name" value="Cu-oxidase_C"/>
</dbReference>
<evidence type="ECO:0000256" key="3">
    <source>
        <dbReference type="ARBA" id="ARBA00022729"/>
    </source>
</evidence>
<dbReference type="CDD" id="cd13877">
    <property type="entry name" value="CuRO_2_Fet3p_like"/>
    <property type="match status" value="1"/>
</dbReference>
<dbReference type="PROSITE" id="PS00080">
    <property type="entry name" value="MULTICOPPER_OXIDASE2"/>
    <property type="match status" value="1"/>
</dbReference>
<evidence type="ECO:0000259" key="8">
    <source>
        <dbReference type="Pfam" id="PF07731"/>
    </source>
</evidence>
<dbReference type="InterPro" id="IPR045087">
    <property type="entry name" value="Cu-oxidase_fam"/>
</dbReference>
<keyword evidence="2" id="KW-0479">Metal-binding</keyword>
<dbReference type="Proteomes" id="UP000566819">
    <property type="component" value="Unassembled WGS sequence"/>
</dbReference>
<keyword evidence="11" id="KW-1185">Reference proteome</keyword>
<feature type="chain" id="PRO_5034765455" description="Multicopper oxidase" evidence="6">
    <location>
        <begin position="21"/>
        <end position="567"/>
    </location>
</feature>
<dbReference type="AlphaFoldDB" id="A0A8H4R6M2"/>
<accession>A0A8H4R6M2</accession>
<keyword evidence="5" id="KW-0186">Copper</keyword>
<evidence type="ECO:0000256" key="4">
    <source>
        <dbReference type="ARBA" id="ARBA00023002"/>
    </source>
</evidence>
<dbReference type="Gene3D" id="2.60.40.420">
    <property type="entry name" value="Cupredoxins - blue copper proteins"/>
    <property type="match status" value="3"/>
</dbReference>
<evidence type="ECO:0000256" key="5">
    <source>
        <dbReference type="ARBA" id="ARBA00023008"/>
    </source>
</evidence>
<dbReference type="InterPro" id="IPR008972">
    <property type="entry name" value="Cupredoxin"/>
</dbReference>
<name>A0A8H4R6M2_9HELO</name>
<dbReference type="PANTHER" id="PTHR11709">
    <property type="entry name" value="MULTI-COPPER OXIDASE"/>
    <property type="match status" value="1"/>
</dbReference>
<feature type="signal peptide" evidence="6">
    <location>
        <begin position="1"/>
        <end position="20"/>
    </location>
</feature>
<gene>
    <name evidence="10" type="ORF">G7Y89_g13886</name>
</gene>
<dbReference type="SUPFAM" id="SSF49503">
    <property type="entry name" value="Cupredoxins"/>
    <property type="match status" value="3"/>
</dbReference>